<keyword evidence="1" id="KW-0677">Repeat</keyword>
<feature type="region of interest" description="Disordered" evidence="7">
    <location>
        <begin position="273"/>
        <end position="293"/>
    </location>
</feature>
<dbReference type="OrthoDB" id="6718656at2759"/>
<name>G8ZUT8_TORDE</name>
<protein>
    <recommendedName>
        <fullName evidence="5">Transcription factor MBP1</fullName>
    </recommendedName>
</protein>
<dbReference type="PROSITE" id="PS50297">
    <property type="entry name" value="ANK_REP_REGION"/>
    <property type="match status" value="2"/>
</dbReference>
<dbReference type="PANTHER" id="PTHR43828">
    <property type="entry name" value="ASPARAGINASE"/>
    <property type="match status" value="1"/>
</dbReference>
<sequence length="774" mass="87268">MAPNQIYSAKYSGVDVYEFIHPTGSVMKRKTDDWVNATHILKAAKFAKAKRTRILEKEVIKEVHEKVQGGFGKYQGTWVPLDIATRLANKFDVYEELKPLFDFKQSNGSESPPQAPKHHHASRSDSTKKRAVKSASMSAAMEGNHSPSATPTLAAANTSRVTTRRRGRPPSASRVKKKLEAPLERSQSDMGYPRPSIPNSSIATTELPSIRTSNLELLVEDEGRGHFPRKHQERFQELDIEDGLSSDIEQHVQNHMRRDDLAMASHDTRLIHGSQAASQSSESLPTSPSELSDANAFDQRYSTATSPVISNIPRYAAQSRPQSTDIHDKVNEYLSKLVDYFISSEVRSNRSVPAELLLPPPSSAPYIDAPIDPELHTAFHWACSMGNLPIVEALVQAGTNLSATNSQGQTPLIRSSMFHNSYSRRSFPRIFELLRDTVFDVDSQLQTIVHHIVQRKSSTPSAIYYLDIVLSKIKDFSPQYRIELLLNNQDRSGNTALHIAAKNGDKTFFNTLIANGALSTITNKDRLTPNEIMSEHYEHLFTRSQGHMNNGNSSLINGYKMVSPIEATTPLTATSASDFMMFSSQAATRISRSIPDIVSGMKQVAERYGELYQQRDTDLKNMEKTLRSMEKTIRGVHVRTQEIMEITDANEVDTKMANQVEKTKVLKQEVIEKRQALLKTLQKRQMIKLNQYTEEEKAKQTSSPDGGNYDDDDDNNIETRLKLIIQLNFLQMESKGKLDKIIRFMEDNTKIHKYRKMISEGTEMGTEEVDDCWM</sequence>
<evidence type="ECO:0000259" key="8">
    <source>
        <dbReference type="PROSITE" id="PS51299"/>
    </source>
</evidence>
<dbReference type="InterPro" id="IPR002110">
    <property type="entry name" value="Ankyrin_rpt"/>
</dbReference>
<dbReference type="AlphaFoldDB" id="G8ZUT8"/>
<keyword evidence="3" id="KW-0238">DNA-binding</keyword>
<comment type="function">
    <text evidence="4">Binds to MCB elements (Mlu I cell cycle box) found in the promoter of most DNA synthesis genes. Transcriptional activation by MBF has an important role in the transition from G1 to S phase. It may have a dual role in that it behaves as an activator of transcription at the G1-S boundary and as a repressor during other stages of the cell cycle.</text>
</comment>
<dbReference type="EMBL" id="HE616746">
    <property type="protein sequence ID" value="CCE92382.1"/>
    <property type="molecule type" value="Genomic_DNA"/>
</dbReference>
<evidence type="ECO:0000256" key="4">
    <source>
        <dbReference type="ARBA" id="ARBA00054211"/>
    </source>
</evidence>
<dbReference type="PROSITE" id="PS51299">
    <property type="entry name" value="HTH_APSES"/>
    <property type="match status" value="1"/>
</dbReference>
<dbReference type="FunFam" id="3.10.260.10:FF:000004">
    <property type="entry name" value="Transcription factor MBP1"/>
    <property type="match status" value="1"/>
</dbReference>
<feature type="domain" description="HTH APSES-type" evidence="8">
    <location>
        <begin position="6"/>
        <end position="112"/>
    </location>
</feature>
<evidence type="ECO:0000256" key="6">
    <source>
        <dbReference type="PROSITE-ProRule" id="PRU00023"/>
    </source>
</evidence>
<dbReference type="SMART" id="SM00248">
    <property type="entry name" value="ANK"/>
    <property type="match status" value="2"/>
</dbReference>
<feature type="compositionally biased region" description="Basic and acidic residues" evidence="7">
    <location>
        <begin position="178"/>
        <end position="187"/>
    </location>
</feature>
<dbReference type="RefSeq" id="XP_003681593.1">
    <property type="nucleotide sequence ID" value="XM_003681545.1"/>
</dbReference>
<gene>
    <name evidence="9" type="primary">TDEL0E01390</name>
    <name evidence="9" type="ORF">TDEL_0E01390</name>
</gene>
<dbReference type="InterPro" id="IPR036887">
    <property type="entry name" value="HTH_APSES_sf"/>
</dbReference>
<accession>G8ZUT8</accession>
<dbReference type="HOGENOM" id="CLU_009666_3_0_1"/>
<evidence type="ECO:0000256" key="5">
    <source>
        <dbReference type="ARBA" id="ARBA00073969"/>
    </source>
</evidence>
<feature type="compositionally biased region" description="Polar residues" evidence="7">
    <location>
        <begin position="145"/>
        <end position="161"/>
    </location>
</feature>
<dbReference type="GO" id="GO:0001228">
    <property type="term" value="F:DNA-binding transcription activator activity, RNA polymerase II-specific"/>
    <property type="evidence" value="ECO:0007669"/>
    <property type="project" value="EnsemblFungi"/>
</dbReference>
<evidence type="ECO:0000256" key="1">
    <source>
        <dbReference type="ARBA" id="ARBA00022737"/>
    </source>
</evidence>
<feature type="region of interest" description="Disordered" evidence="7">
    <location>
        <begin position="104"/>
        <end position="202"/>
    </location>
</feature>
<evidence type="ECO:0000256" key="7">
    <source>
        <dbReference type="SAM" id="MobiDB-lite"/>
    </source>
</evidence>
<dbReference type="SUPFAM" id="SSF48403">
    <property type="entry name" value="Ankyrin repeat"/>
    <property type="match status" value="1"/>
</dbReference>
<evidence type="ECO:0000313" key="9">
    <source>
        <dbReference type="EMBL" id="CCE92382.1"/>
    </source>
</evidence>
<dbReference type="GeneID" id="11503783"/>
<dbReference type="KEGG" id="tdl:TDEL_0E01390"/>
<dbReference type="InterPro" id="IPR018004">
    <property type="entry name" value="KilA/APSES_HTH"/>
</dbReference>
<dbReference type="FunCoup" id="G8ZUT8">
    <property type="interactions" value="927"/>
</dbReference>
<dbReference type="GO" id="GO:1990145">
    <property type="term" value="P:maintenance of translational fidelity"/>
    <property type="evidence" value="ECO:0007669"/>
    <property type="project" value="EnsemblFungi"/>
</dbReference>
<feature type="repeat" description="ANK" evidence="6">
    <location>
        <begin position="492"/>
        <end position="524"/>
    </location>
</feature>
<dbReference type="GO" id="GO:0003677">
    <property type="term" value="F:DNA binding"/>
    <property type="evidence" value="ECO:0007669"/>
    <property type="project" value="UniProtKB-KW"/>
</dbReference>
<keyword evidence="10" id="KW-1185">Reference proteome</keyword>
<dbReference type="eggNOG" id="KOG4177">
    <property type="taxonomic scope" value="Eukaryota"/>
</dbReference>
<dbReference type="GO" id="GO:0033309">
    <property type="term" value="C:SBF transcription complex"/>
    <property type="evidence" value="ECO:0007669"/>
    <property type="project" value="TreeGrafter"/>
</dbReference>
<dbReference type="Gene3D" id="3.10.260.10">
    <property type="entry name" value="Transcription regulator HTH, APSES-type DNA-binding domain"/>
    <property type="match status" value="1"/>
</dbReference>
<dbReference type="PANTHER" id="PTHR43828:SF15">
    <property type="entry name" value="TRANSCRIPTION FACTOR MBP1"/>
    <property type="match status" value="1"/>
</dbReference>
<dbReference type="InterPro" id="IPR036770">
    <property type="entry name" value="Ankyrin_rpt-contain_sf"/>
</dbReference>
<keyword evidence="2 6" id="KW-0040">ANK repeat</keyword>
<dbReference type="Pfam" id="PF04383">
    <property type="entry name" value="KilA-N"/>
    <property type="match status" value="1"/>
</dbReference>
<dbReference type="SUPFAM" id="SSF54616">
    <property type="entry name" value="DNA-binding domain of Mlu1-box binding protein MBP1"/>
    <property type="match status" value="1"/>
</dbReference>
<evidence type="ECO:0000313" key="10">
    <source>
        <dbReference type="Proteomes" id="UP000005627"/>
    </source>
</evidence>
<proteinExistence type="predicted"/>
<dbReference type="PROSITE" id="PS50088">
    <property type="entry name" value="ANK_REPEAT"/>
    <property type="match status" value="2"/>
</dbReference>
<dbReference type="InParanoid" id="G8ZUT8"/>
<dbReference type="Gene3D" id="1.25.40.20">
    <property type="entry name" value="Ankyrin repeat-containing domain"/>
    <property type="match status" value="1"/>
</dbReference>
<dbReference type="Pfam" id="PF13637">
    <property type="entry name" value="Ank_4"/>
    <property type="match status" value="1"/>
</dbReference>
<feature type="region of interest" description="Disordered" evidence="7">
    <location>
        <begin position="693"/>
        <end position="713"/>
    </location>
</feature>
<evidence type="ECO:0000256" key="2">
    <source>
        <dbReference type="ARBA" id="ARBA00023043"/>
    </source>
</evidence>
<dbReference type="Pfam" id="PF00023">
    <property type="entry name" value="Ank"/>
    <property type="match status" value="1"/>
</dbReference>
<dbReference type="InterPro" id="IPR051642">
    <property type="entry name" value="SWI6-like"/>
</dbReference>
<dbReference type="SMART" id="SM01252">
    <property type="entry name" value="KilA-N"/>
    <property type="match status" value="1"/>
</dbReference>
<dbReference type="Proteomes" id="UP000005627">
    <property type="component" value="Chromosome 5"/>
</dbReference>
<evidence type="ECO:0000256" key="3">
    <source>
        <dbReference type="ARBA" id="ARBA00023125"/>
    </source>
</evidence>
<reference evidence="9 10" key="1">
    <citation type="journal article" date="2011" name="Proc. Natl. Acad. Sci. U.S.A.">
        <title>Evolutionary erosion of yeast sex chromosomes by mating-type switching accidents.</title>
        <authorList>
            <person name="Gordon J.L."/>
            <person name="Armisen D."/>
            <person name="Proux-Wera E."/>
            <person name="Oheigeartaigh S.S."/>
            <person name="Byrne K.P."/>
            <person name="Wolfe K.H."/>
        </authorList>
    </citation>
    <scope>NUCLEOTIDE SEQUENCE [LARGE SCALE GENOMIC DNA]</scope>
    <source>
        <strain evidence="10">ATCC 10662 / CBS 1146 / NBRC 0425 / NCYC 2629 / NRRL Y-866</strain>
    </source>
</reference>
<dbReference type="GO" id="GO:0000082">
    <property type="term" value="P:G1/S transition of mitotic cell cycle"/>
    <property type="evidence" value="ECO:0007669"/>
    <property type="project" value="EnsemblFungi"/>
</dbReference>
<dbReference type="InterPro" id="IPR003163">
    <property type="entry name" value="Tscrpt_reg_HTH_APSES-type"/>
</dbReference>
<dbReference type="GO" id="GO:0030907">
    <property type="term" value="C:MBF transcription complex"/>
    <property type="evidence" value="ECO:0007669"/>
    <property type="project" value="EnsemblFungi"/>
</dbReference>
<feature type="repeat" description="ANK" evidence="6">
    <location>
        <begin position="374"/>
        <end position="406"/>
    </location>
</feature>
<feature type="compositionally biased region" description="Low complexity" evidence="7">
    <location>
        <begin position="278"/>
        <end position="292"/>
    </location>
</feature>
<organism evidence="9 10">
    <name type="scientific">Torulaspora delbrueckii</name>
    <name type="common">Yeast</name>
    <name type="synonym">Candida colliculosa</name>
    <dbReference type="NCBI Taxonomy" id="4950"/>
    <lineage>
        <taxon>Eukaryota</taxon>
        <taxon>Fungi</taxon>
        <taxon>Dikarya</taxon>
        <taxon>Ascomycota</taxon>
        <taxon>Saccharomycotina</taxon>
        <taxon>Saccharomycetes</taxon>
        <taxon>Saccharomycetales</taxon>
        <taxon>Saccharomycetaceae</taxon>
        <taxon>Torulaspora</taxon>
    </lineage>
</organism>
<dbReference type="STRING" id="1076872.G8ZUT8"/>